<gene>
    <name evidence="1" type="ORF">Pcinc_043320</name>
</gene>
<organism evidence="1 2">
    <name type="scientific">Petrolisthes cinctipes</name>
    <name type="common">Flat porcelain crab</name>
    <dbReference type="NCBI Taxonomy" id="88211"/>
    <lineage>
        <taxon>Eukaryota</taxon>
        <taxon>Metazoa</taxon>
        <taxon>Ecdysozoa</taxon>
        <taxon>Arthropoda</taxon>
        <taxon>Crustacea</taxon>
        <taxon>Multicrustacea</taxon>
        <taxon>Malacostraca</taxon>
        <taxon>Eumalacostraca</taxon>
        <taxon>Eucarida</taxon>
        <taxon>Decapoda</taxon>
        <taxon>Pleocyemata</taxon>
        <taxon>Anomura</taxon>
        <taxon>Galatheoidea</taxon>
        <taxon>Porcellanidae</taxon>
        <taxon>Petrolisthes</taxon>
    </lineage>
</organism>
<evidence type="ECO:0000313" key="1">
    <source>
        <dbReference type="EMBL" id="KAK3849949.1"/>
    </source>
</evidence>
<protein>
    <submittedName>
        <fullName evidence="1">Uncharacterized protein</fullName>
    </submittedName>
</protein>
<dbReference type="AlphaFoldDB" id="A0AAE1BJ04"/>
<accession>A0AAE1BJ04</accession>
<dbReference type="EMBL" id="JAWQEG010008620">
    <property type="protein sequence ID" value="KAK3849949.1"/>
    <property type="molecule type" value="Genomic_DNA"/>
</dbReference>
<comment type="caution">
    <text evidence="1">The sequence shown here is derived from an EMBL/GenBank/DDBJ whole genome shotgun (WGS) entry which is preliminary data.</text>
</comment>
<name>A0AAE1BJ04_PETCI</name>
<dbReference type="Proteomes" id="UP001286313">
    <property type="component" value="Unassembled WGS sequence"/>
</dbReference>
<reference evidence="1" key="1">
    <citation type="submission" date="2023-10" db="EMBL/GenBank/DDBJ databases">
        <title>Genome assemblies of two species of porcelain crab, Petrolisthes cinctipes and Petrolisthes manimaculis (Anomura: Porcellanidae).</title>
        <authorList>
            <person name="Angst P."/>
        </authorList>
    </citation>
    <scope>NUCLEOTIDE SEQUENCE</scope>
    <source>
        <strain evidence="1">PB745_01</strain>
        <tissue evidence="1">Gill</tissue>
    </source>
</reference>
<evidence type="ECO:0000313" key="2">
    <source>
        <dbReference type="Proteomes" id="UP001286313"/>
    </source>
</evidence>
<keyword evidence="2" id="KW-1185">Reference proteome</keyword>
<sequence length="130" mass="14449">MAYSTSGTNVYTPMDINDTLPANLNSPSIPHHLSYPHHHLLYSNNNAQHPYHEPTPVLPTTPTHPSLTFLTTLLPHYANYQFCLGVGSIRVIDVGCDARWGEKPSHKACLNRLHGRSNKPAGRGREGMEK</sequence>
<proteinExistence type="predicted"/>